<dbReference type="InterPro" id="IPR026387">
    <property type="entry name" value="OMP_w_GlyGly"/>
</dbReference>
<protein>
    <submittedName>
        <fullName evidence="1">Outer membrane protein</fullName>
    </submittedName>
</protein>
<reference evidence="1" key="1">
    <citation type="submission" date="2020-01" db="EMBL/GenBank/DDBJ databases">
        <authorList>
            <person name="Meier V. D."/>
            <person name="Meier V D."/>
        </authorList>
    </citation>
    <scope>NUCLEOTIDE SEQUENCE</scope>
    <source>
        <strain evidence="1">HLG_WM_MAG_12</strain>
    </source>
</reference>
<name>A0A6S6S9S1_9BACT</name>
<dbReference type="AlphaFoldDB" id="A0A6S6S9S1"/>
<gene>
    <name evidence="1" type="ORF">HELGO_WM30729</name>
</gene>
<accession>A0A6S6S9S1</accession>
<organism evidence="1">
    <name type="scientific">uncultured Campylobacterales bacterium</name>
    <dbReference type="NCBI Taxonomy" id="352960"/>
    <lineage>
        <taxon>Bacteria</taxon>
        <taxon>Pseudomonadati</taxon>
        <taxon>Campylobacterota</taxon>
        <taxon>Epsilonproteobacteria</taxon>
        <taxon>Campylobacterales</taxon>
        <taxon>environmental samples</taxon>
    </lineage>
</organism>
<proteinExistence type="predicted"/>
<dbReference type="EMBL" id="CACVAW010000007">
    <property type="protein sequence ID" value="CAA6801844.1"/>
    <property type="molecule type" value="Genomic_DNA"/>
</dbReference>
<sequence>MKKMLVIVGLLSSFLFADFIGFGIGGGVHFNSLDGTASHKSDSVSFNSEDNADNYFWAYAEHPVPLLPNVKLRYQKTSESDFELTQLDSTLYYEILSNIVSLDVGLNFKLADLTIGSGDGALILPMAYIGAKFSPPFIDAQIVADLSVLSYSDTEVRDLSIALHYDLSGFLGFDLGLEVGYKSQTVEVDDISNIEADLELSGMFTSVYFNF</sequence>
<dbReference type="NCBIfam" id="TIGR04219">
    <property type="entry name" value="OMP_w_GlyGly"/>
    <property type="match status" value="1"/>
</dbReference>
<evidence type="ECO:0000313" key="1">
    <source>
        <dbReference type="EMBL" id="CAA6801844.1"/>
    </source>
</evidence>